<dbReference type="AlphaFoldDB" id="A0A1F6WWF0"/>
<comment type="caution">
    <text evidence="2">The sequence shown here is derived from an EMBL/GenBank/DDBJ whole genome shotgun (WGS) entry which is preliminary data.</text>
</comment>
<proteinExistence type="predicted"/>
<evidence type="ECO:0000259" key="1">
    <source>
        <dbReference type="Pfam" id="PF18765"/>
    </source>
</evidence>
<gene>
    <name evidence="2" type="ORF">A3A01_00300</name>
</gene>
<reference evidence="2 3" key="1">
    <citation type="journal article" date="2016" name="Nat. Commun.">
        <title>Thousands of microbial genomes shed light on interconnected biogeochemical processes in an aquifer system.</title>
        <authorList>
            <person name="Anantharaman K."/>
            <person name="Brown C.T."/>
            <person name="Hug L.A."/>
            <person name="Sharon I."/>
            <person name="Castelle C.J."/>
            <person name="Probst A.J."/>
            <person name="Thomas B.C."/>
            <person name="Singh A."/>
            <person name="Wilkins M.J."/>
            <person name="Karaoz U."/>
            <person name="Brodie E.L."/>
            <person name="Williams K.H."/>
            <person name="Hubbard S.S."/>
            <person name="Banfield J.F."/>
        </authorList>
    </citation>
    <scope>NUCLEOTIDE SEQUENCE [LARGE SCALE GENOMIC DNA]</scope>
</reference>
<name>A0A1F6WWF0_9BACT</name>
<feature type="domain" description="Polymerase beta nucleotidyltransferase" evidence="1">
    <location>
        <begin position="9"/>
        <end position="85"/>
    </location>
</feature>
<evidence type="ECO:0000313" key="2">
    <source>
        <dbReference type="EMBL" id="OGI86216.1"/>
    </source>
</evidence>
<dbReference type="InterPro" id="IPR043519">
    <property type="entry name" value="NT_sf"/>
</dbReference>
<dbReference type="InterPro" id="IPR041633">
    <property type="entry name" value="Polbeta"/>
</dbReference>
<evidence type="ECO:0000313" key="3">
    <source>
        <dbReference type="Proteomes" id="UP000179352"/>
    </source>
</evidence>
<dbReference type="Proteomes" id="UP000179352">
    <property type="component" value="Unassembled WGS sequence"/>
</dbReference>
<dbReference type="SUPFAM" id="SSF81301">
    <property type="entry name" value="Nucleotidyltransferase"/>
    <property type="match status" value="1"/>
</dbReference>
<organism evidence="2 3">
    <name type="scientific">Candidatus Nomurabacteria bacterium RIFCSPLOWO2_01_FULL_39_17</name>
    <dbReference type="NCBI Taxonomy" id="1801770"/>
    <lineage>
        <taxon>Bacteria</taxon>
        <taxon>Candidatus Nomuraibacteriota</taxon>
    </lineage>
</organism>
<dbReference type="EMBL" id="MFUU01000007">
    <property type="protein sequence ID" value="OGI86216.1"/>
    <property type="molecule type" value="Genomic_DNA"/>
</dbReference>
<dbReference type="Gene3D" id="3.30.460.10">
    <property type="entry name" value="Beta Polymerase, domain 2"/>
    <property type="match status" value="1"/>
</dbReference>
<sequence length="242" mass="27922">MSPKEQYNQAINKIEEAFSPLCIFLYGSQARGDATQKSDYELGVVENENYPISRESLHLLIKNYTMVHAYPFRLLELQSGKPNIPFQKSLWINEILKVAKTVYGENIFKKIPPPPIKVSDLLESASFNTGVAFMSALIHRTGEIDLATDYFAKSCLFSAQLLIILKKRELILDFESIFREAIKFEMEEKYKDVLQHAIRTRRTEEALREGVLYTNMSFISEVVKKNILEYLERSGDKILLQL</sequence>
<dbReference type="Pfam" id="PF18765">
    <property type="entry name" value="Polbeta"/>
    <property type="match status" value="1"/>
</dbReference>
<dbReference type="CDD" id="cd05403">
    <property type="entry name" value="NT_KNTase_like"/>
    <property type="match status" value="1"/>
</dbReference>
<dbReference type="STRING" id="1801770.A3A01_00300"/>
<accession>A0A1F6WWF0</accession>
<protein>
    <recommendedName>
        <fullName evidence="1">Polymerase beta nucleotidyltransferase domain-containing protein</fullName>
    </recommendedName>
</protein>